<dbReference type="PROSITE" id="PS50280">
    <property type="entry name" value="SET"/>
    <property type="match status" value="1"/>
</dbReference>
<proteinExistence type="predicted"/>
<reference evidence="3 4" key="1">
    <citation type="submission" date="2018-11" db="EMBL/GenBank/DDBJ databases">
        <title>Genome sequence and assembly of Colletotrichum spinosum.</title>
        <authorList>
            <person name="Gan P."/>
            <person name="Shirasu K."/>
        </authorList>
    </citation>
    <scope>NUCLEOTIDE SEQUENCE [LARGE SCALE GENOMIC DNA]</scope>
    <source>
        <strain evidence="3 4">CBS 515.97</strain>
    </source>
</reference>
<evidence type="ECO:0000259" key="2">
    <source>
        <dbReference type="PROSITE" id="PS50280"/>
    </source>
</evidence>
<dbReference type="AlphaFoldDB" id="A0A4R8QG93"/>
<dbReference type="CDD" id="cd02440">
    <property type="entry name" value="AdoMet_MTases"/>
    <property type="match status" value="1"/>
</dbReference>
<dbReference type="EMBL" id="QAPG01000028">
    <property type="protein sequence ID" value="TDZ36870.1"/>
    <property type="molecule type" value="Genomic_DNA"/>
</dbReference>
<gene>
    <name evidence="3" type="primary">laeA-0</name>
    <name evidence="3" type="ORF">C8035_v006493</name>
</gene>
<dbReference type="Pfam" id="PF13489">
    <property type="entry name" value="Methyltransf_23"/>
    <property type="match status" value="1"/>
</dbReference>
<dbReference type="SUPFAM" id="SSF82199">
    <property type="entry name" value="SET domain"/>
    <property type="match status" value="1"/>
</dbReference>
<dbReference type="CDD" id="cd20071">
    <property type="entry name" value="SET_SMYD"/>
    <property type="match status" value="1"/>
</dbReference>
<feature type="region of interest" description="Disordered" evidence="1">
    <location>
        <begin position="1"/>
        <end position="56"/>
    </location>
</feature>
<dbReference type="Proteomes" id="UP000295083">
    <property type="component" value="Unassembled WGS sequence"/>
</dbReference>
<feature type="compositionally biased region" description="Acidic residues" evidence="1">
    <location>
        <begin position="38"/>
        <end position="48"/>
    </location>
</feature>
<evidence type="ECO:0000313" key="3">
    <source>
        <dbReference type="EMBL" id="TDZ36870.1"/>
    </source>
</evidence>
<protein>
    <submittedName>
        <fullName evidence="3">Secondary metabolism regulator laeA</fullName>
    </submittedName>
</protein>
<name>A0A4R8QG93_9PEZI</name>
<dbReference type="InterPro" id="IPR053185">
    <property type="entry name" value="SET_domain_protein"/>
</dbReference>
<dbReference type="Gene3D" id="2.170.270.10">
    <property type="entry name" value="SET domain"/>
    <property type="match status" value="1"/>
</dbReference>
<dbReference type="InterPro" id="IPR046341">
    <property type="entry name" value="SET_dom_sf"/>
</dbReference>
<accession>A0A4R8QG93</accession>
<feature type="domain" description="SET" evidence="2">
    <location>
        <begin position="396"/>
        <end position="542"/>
    </location>
</feature>
<evidence type="ECO:0000256" key="1">
    <source>
        <dbReference type="SAM" id="MobiDB-lite"/>
    </source>
</evidence>
<dbReference type="Pfam" id="PF00856">
    <property type="entry name" value="SET"/>
    <property type="match status" value="1"/>
</dbReference>
<sequence length="683" mass="76023">MAEQPPGSPPASSSAPQNQEQHEVELADNHLAPTQNEADPETEVDATDAESVRSDDTASSLISLKASILDYRRENGRTYHRVSDGSYILPNDDLEQERLDIANHLWTLVWDGQLCLCPKNEGAKRVLDLGTGTGIWALDYAEAHPQANVVGVDLSPIQPNYVPYNCQFEVDDLEKEWTWSKPFDFIFARNMIGSFRDWDQIAAQAFDSLEPGGYFEIHDNLYPLESDDGTLTRDHALYQWSAFLTEALQKMGRPLTIAPYLAQVLEDAGFADITVTRRKMPVSPWSKDPKLHEISTWTQAAFLPGIEGIAMAAFTRVLGWKPAEVLVFCAHVRRDAKDLRIHAYCCTGKYCLYANRDFDAGRGIVIVSAPANVQKLKDVGKRLQCEDLEAQLPSNPPFHIAKVAGKGVGLIANKTLTRGDNVMLKSPVLVAHRAFIEKTPAAEQHLLLDAMLDFLPRVTRSGFLDQMGHSGGHKISDIMATNSFQVDLGGADGHHYGNYPEVSRYNHDCRPNVVFHISSDLRHRTAVAPSVEPGTELTISYLDSLGTRSVRQHRARGAWGFECGCSQCSLPKWEAAVSDQRLMEMDELEKKLSDAGARVTKKMVKRFVKLYEEERLEAKLAGAYTTAALNFNLLGEKNLAVKYANLAVRAGSIENGEHAPDVEAMRTLAADPKRHFTWRARLR</sequence>
<dbReference type="PANTHER" id="PTHR47332">
    <property type="entry name" value="SET DOMAIN-CONTAINING PROTEIN 5"/>
    <property type="match status" value="1"/>
</dbReference>
<evidence type="ECO:0000313" key="4">
    <source>
        <dbReference type="Proteomes" id="UP000295083"/>
    </source>
</evidence>
<comment type="caution">
    <text evidence="3">The sequence shown here is derived from an EMBL/GenBank/DDBJ whole genome shotgun (WGS) entry which is preliminary data.</text>
</comment>
<keyword evidence="4" id="KW-1185">Reference proteome</keyword>
<organism evidence="3 4">
    <name type="scientific">Colletotrichum spinosum</name>
    <dbReference type="NCBI Taxonomy" id="1347390"/>
    <lineage>
        <taxon>Eukaryota</taxon>
        <taxon>Fungi</taxon>
        <taxon>Dikarya</taxon>
        <taxon>Ascomycota</taxon>
        <taxon>Pezizomycotina</taxon>
        <taxon>Sordariomycetes</taxon>
        <taxon>Hypocreomycetidae</taxon>
        <taxon>Glomerellales</taxon>
        <taxon>Glomerellaceae</taxon>
        <taxon>Colletotrichum</taxon>
        <taxon>Colletotrichum orbiculare species complex</taxon>
    </lineage>
</organism>
<dbReference type="InterPro" id="IPR001214">
    <property type="entry name" value="SET_dom"/>
</dbReference>
<dbReference type="PANTHER" id="PTHR47332:SF6">
    <property type="entry name" value="SET DOMAIN-CONTAINING PROTEIN"/>
    <property type="match status" value="1"/>
</dbReference>
<dbReference type="InterPro" id="IPR029063">
    <property type="entry name" value="SAM-dependent_MTases_sf"/>
</dbReference>
<dbReference type="SUPFAM" id="SSF53335">
    <property type="entry name" value="S-adenosyl-L-methionine-dependent methyltransferases"/>
    <property type="match status" value="1"/>
</dbReference>
<dbReference type="Gene3D" id="3.40.50.150">
    <property type="entry name" value="Vaccinia Virus protein VP39"/>
    <property type="match status" value="1"/>
</dbReference>